<evidence type="ECO:0000256" key="6">
    <source>
        <dbReference type="ARBA" id="ARBA00022679"/>
    </source>
</evidence>
<sequence>MVINKKNVATRFLISSFIGLLIFSIAVFSLLGIYMSRKSKKTVYEIGNIYMSGMNEQMSRHFETVIKLRFDQVSGVVSVVSTDNNDIENLYEELIYRAQVRGFDYLALCSANGKFQTLYGQSIQPLNPEPFVEALLQGEQRVAVGVDSAGNEVVLFGIDAAYPMRNGDKSTGLIAAVPLDYITDFLSLKDEGQLMYYHIIRPDGSFVIQNPNSELLYFFEQLQKQLGFTANELTVENPIEEFGAALKNREEYATTFEVNGEERQIYGISLPYSEWYLVSVMPYSILDDAINNLSNQRMFMTLLSCVSVLIILTLIFLRYFSITRSQVHELEEARQMALEASKAKSEFLANMSHDIRTPMNAIVGMTAIATAHIDDRQQVQNCLRKIAISSKHLLGLINDVLDMSKIESGKLTLAKEQISLKEVVEGIVNIMQPQVKTKKQTFDIHVENILTENVWCDGVRLNQVLLNLLSNATKYTPEGGSIQLSLSEEKSPKGENYVRIHINVKDNGIGMSPDFLKKIYESYSRADGTRIHKTEGAGLGMSITKYIVDAMEGTIDIQSEPDRGTEFLLTFDFEKSVAVEMDMVLPSWNMLVVDDDELSCTTTIDVLKSIGIKAEWTLSGEKAIELVIRRHKKKDDYQIILLDWKLPGMNGIQVAKEIRRNLGDEVPILLMSAYDWSEFEAEAREAGIRGFITKPLFKSTLYHALCPYMDMETEHDQTMNQNINLSGCRILLAEDNELNWEIARELLSDLGIELDWAEDGQICLDKFQKSPEGYYDAILMDIRMPHMTGYEATKAIRELNRSDALSIPIIATSADAFSDDIQHCLECGMNAHIAKPIDVLELTRLLKRYLI</sequence>
<dbReference type="InterPro" id="IPR001789">
    <property type="entry name" value="Sig_transdc_resp-reg_receiver"/>
</dbReference>
<dbReference type="InterPro" id="IPR011006">
    <property type="entry name" value="CheY-like_superfamily"/>
</dbReference>
<dbReference type="GO" id="GO:0016020">
    <property type="term" value="C:membrane"/>
    <property type="evidence" value="ECO:0007669"/>
    <property type="project" value="UniProtKB-SubCell"/>
</dbReference>
<comment type="function">
    <text evidence="9">May play the central regulatory role in sporulation. It may be an element of the effector pathway responsible for the activation of sporulation genes in response to nutritional stress. Spo0A may act in concert with spo0H (a sigma factor) to control the expression of some genes that are critical to the sporulation process.</text>
</comment>
<evidence type="ECO:0000256" key="8">
    <source>
        <dbReference type="ARBA" id="ARBA00023012"/>
    </source>
</evidence>
<dbReference type="PROSITE" id="PS50110">
    <property type="entry name" value="RESPONSE_REGULATORY"/>
    <property type="match status" value="2"/>
</dbReference>
<feature type="modified residue" description="4-aspartylphosphate" evidence="10">
    <location>
        <position position="643"/>
    </location>
</feature>
<comment type="caution">
    <text evidence="14">The sequence shown here is derived from an EMBL/GenBank/DDBJ whole genome shotgun (WGS) entry which is preliminary data.</text>
</comment>
<evidence type="ECO:0000256" key="2">
    <source>
        <dbReference type="ARBA" id="ARBA00004370"/>
    </source>
</evidence>
<dbReference type="SMART" id="SM00388">
    <property type="entry name" value="HisKA"/>
    <property type="match status" value="1"/>
</dbReference>
<dbReference type="Pfam" id="PF02518">
    <property type="entry name" value="HATPase_c"/>
    <property type="match status" value="1"/>
</dbReference>
<name>A0A926HYW0_9FIRM</name>
<dbReference type="Gene3D" id="3.40.50.2300">
    <property type="match status" value="2"/>
</dbReference>
<dbReference type="GO" id="GO:0000155">
    <property type="term" value="F:phosphorelay sensor kinase activity"/>
    <property type="evidence" value="ECO:0007669"/>
    <property type="project" value="InterPro"/>
</dbReference>
<dbReference type="AlphaFoldDB" id="A0A926HYW0"/>
<dbReference type="InterPro" id="IPR004358">
    <property type="entry name" value="Sig_transdc_His_kin-like_C"/>
</dbReference>
<comment type="subcellular location">
    <subcellularLocation>
        <location evidence="2">Membrane</location>
    </subcellularLocation>
</comment>
<evidence type="ECO:0000256" key="11">
    <source>
        <dbReference type="SAM" id="Phobius"/>
    </source>
</evidence>
<dbReference type="SUPFAM" id="SSF47384">
    <property type="entry name" value="Homodimeric domain of signal transducing histidine kinase"/>
    <property type="match status" value="1"/>
</dbReference>
<keyword evidence="8" id="KW-0902">Two-component regulatory system</keyword>
<evidence type="ECO:0000256" key="5">
    <source>
        <dbReference type="ARBA" id="ARBA00022553"/>
    </source>
</evidence>
<protein>
    <recommendedName>
        <fullName evidence="4">Stage 0 sporulation protein A homolog</fullName>
        <ecNumber evidence="3">2.7.13.3</ecNumber>
    </recommendedName>
</protein>
<dbReference type="CDD" id="cd17546">
    <property type="entry name" value="REC_hyHK_CKI1_RcsC-like"/>
    <property type="match status" value="2"/>
</dbReference>
<dbReference type="SMART" id="SM00448">
    <property type="entry name" value="REC"/>
    <property type="match status" value="2"/>
</dbReference>
<evidence type="ECO:0000313" key="15">
    <source>
        <dbReference type="Proteomes" id="UP000611762"/>
    </source>
</evidence>
<dbReference type="InterPro" id="IPR003594">
    <property type="entry name" value="HATPase_dom"/>
</dbReference>
<gene>
    <name evidence="14" type="ORF">H8698_06110</name>
</gene>
<evidence type="ECO:0000256" key="7">
    <source>
        <dbReference type="ARBA" id="ARBA00022777"/>
    </source>
</evidence>
<dbReference type="EC" id="2.7.13.3" evidence="3"/>
<dbReference type="FunFam" id="3.30.565.10:FF:000006">
    <property type="entry name" value="Sensor histidine kinase WalK"/>
    <property type="match status" value="1"/>
</dbReference>
<feature type="domain" description="Histidine kinase" evidence="12">
    <location>
        <begin position="350"/>
        <end position="575"/>
    </location>
</feature>
<keyword evidence="7" id="KW-0418">Kinase</keyword>
<dbReference type="PANTHER" id="PTHR43719:SF28">
    <property type="entry name" value="PEROXIDE STRESS-ACTIVATED HISTIDINE KINASE MAK1-RELATED"/>
    <property type="match status" value="1"/>
</dbReference>
<feature type="domain" description="Response regulatory" evidence="13">
    <location>
        <begin position="589"/>
        <end position="709"/>
    </location>
</feature>
<dbReference type="Gene3D" id="1.10.287.130">
    <property type="match status" value="1"/>
</dbReference>
<evidence type="ECO:0000259" key="13">
    <source>
        <dbReference type="PROSITE" id="PS50110"/>
    </source>
</evidence>
<dbReference type="Pfam" id="PF00072">
    <property type="entry name" value="Response_reg"/>
    <property type="match status" value="2"/>
</dbReference>
<evidence type="ECO:0000256" key="10">
    <source>
        <dbReference type="PROSITE-ProRule" id="PRU00169"/>
    </source>
</evidence>
<dbReference type="CDD" id="cd00082">
    <property type="entry name" value="HisKA"/>
    <property type="match status" value="1"/>
</dbReference>
<dbReference type="EMBL" id="JACRSU010000002">
    <property type="protein sequence ID" value="MBC8540545.1"/>
    <property type="molecule type" value="Genomic_DNA"/>
</dbReference>
<dbReference type="InterPro" id="IPR050956">
    <property type="entry name" value="2C_system_His_kinase"/>
</dbReference>
<dbReference type="PROSITE" id="PS50109">
    <property type="entry name" value="HIS_KIN"/>
    <property type="match status" value="1"/>
</dbReference>
<feature type="modified residue" description="4-aspartylphosphate" evidence="10">
    <location>
        <position position="781"/>
    </location>
</feature>
<proteinExistence type="predicted"/>
<evidence type="ECO:0000256" key="1">
    <source>
        <dbReference type="ARBA" id="ARBA00000085"/>
    </source>
</evidence>
<dbReference type="PANTHER" id="PTHR43719">
    <property type="entry name" value="TWO-COMPONENT HISTIDINE KINASE"/>
    <property type="match status" value="1"/>
</dbReference>
<keyword evidence="11" id="KW-1133">Transmembrane helix</keyword>
<keyword evidence="6" id="KW-0808">Transferase</keyword>
<dbReference type="InterPro" id="IPR005467">
    <property type="entry name" value="His_kinase_dom"/>
</dbReference>
<dbReference type="InterPro" id="IPR036097">
    <property type="entry name" value="HisK_dim/P_sf"/>
</dbReference>
<dbReference type="SMART" id="SM00387">
    <property type="entry name" value="HATPase_c"/>
    <property type="match status" value="1"/>
</dbReference>
<dbReference type="SUPFAM" id="SSF55874">
    <property type="entry name" value="ATPase domain of HSP90 chaperone/DNA topoisomerase II/histidine kinase"/>
    <property type="match status" value="1"/>
</dbReference>
<feature type="domain" description="Response regulatory" evidence="13">
    <location>
        <begin position="729"/>
        <end position="850"/>
    </location>
</feature>
<evidence type="ECO:0000313" key="14">
    <source>
        <dbReference type="EMBL" id="MBC8540545.1"/>
    </source>
</evidence>
<keyword evidence="5 10" id="KW-0597">Phosphoprotein</keyword>
<evidence type="ECO:0000256" key="4">
    <source>
        <dbReference type="ARBA" id="ARBA00018672"/>
    </source>
</evidence>
<accession>A0A926HYW0</accession>
<evidence type="ECO:0000256" key="3">
    <source>
        <dbReference type="ARBA" id="ARBA00012438"/>
    </source>
</evidence>
<comment type="catalytic activity">
    <reaction evidence="1">
        <text>ATP + protein L-histidine = ADP + protein N-phospho-L-histidine.</text>
        <dbReference type="EC" id="2.7.13.3"/>
    </reaction>
</comment>
<evidence type="ECO:0000256" key="9">
    <source>
        <dbReference type="ARBA" id="ARBA00024867"/>
    </source>
</evidence>
<keyword evidence="15" id="KW-1185">Reference proteome</keyword>
<dbReference type="Gene3D" id="3.30.565.10">
    <property type="entry name" value="Histidine kinase-like ATPase, C-terminal domain"/>
    <property type="match status" value="1"/>
</dbReference>
<dbReference type="InterPro" id="IPR036890">
    <property type="entry name" value="HATPase_C_sf"/>
</dbReference>
<dbReference type="SUPFAM" id="SSF52172">
    <property type="entry name" value="CheY-like"/>
    <property type="match status" value="2"/>
</dbReference>
<evidence type="ECO:0000259" key="12">
    <source>
        <dbReference type="PROSITE" id="PS50109"/>
    </source>
</evidence>
<dbReference type="Pfam" id="PF00512">
    <property type="entry name" value="HisKA"/>
    <property type="match status" value="1"/>
</dbReference>
<keyword evidence="11" id="KW-0472">Membrane</keyword>
<dbReference type="RefSeq" id="WP_249311722.1">
    <property type="nucleotide sequence ID" value="NZ_JACRSU010000002.1"/>
</dbReference>
<keyword evidence="11" id="KW-0812">Transmembrane</keyword>
<dbReference type="Proteomes" id="UP000611762">
    <property type="component" value="Unassembled WGS sequence"/>
</dbReference>
<dbReference type="PRINTS" id="PR00344">
    <property type="entry name" value="BCTRLSENSOR"/>
</dbReference>
<dbReference type="Gene3D" id="3.30.450.20">
    <property type="entry name" value="PAS domain"/>
    <property type="match status" value="1"/>
</dbReference>
<feature type="transmembrane region" description="Helical" evidence="11">
    <location>
        <begin position="12"/>
        <end position="34"/>
    </location>
</feature>
<dbReference type="InterPro" id="IPR003661">
    <property type="entry name" value="HisK_dim/P_dom"/>
</dbReference>
<organism evidence="14 15">
    <name type="scientific">Congzhengia minquanensis</name>
    <dbReference type="NCBI Taxonomy" id="2763657"/>
    <lineage>
        <taxon>Bacteria</taxon>
        <taxon>Bacillati</taxon>
        <taxon>Bacillota</taxon>
        <taxon>Clostridia</taxon>
        <taxon>Eubacteriales</taxon>
        <taxon>Oscillospiraceae</taxon>
        <taxon>Congzhengia</taxon>
    </lineage>
</organism>
<reference evidence="14" key="1">
    <citation type="submission" date="2020-08" db="EMBL/GenBank/DDBJ databases">
        <title>Genome public.</title>
        <authorList>
            <person name="Liu C."/>
            <person name="Sun Q."/>
        </authorList>
    </citation>
    <scope>NUCLEOTIDE SEQUENCE</scope>
    <source>
        <strain evidence="14">H8</strain>
    </source>
</reference>